<dbReference type="EMBL" id="SOZI01000012">
    <property type="protein sequence ID" value="TNY23401.1"/>
    <property type="molecule type" value="Genomic_DNA"/>
</dbReference>
<dbReference type="Gene3D" id="3.40.50.1820">
    <property type="entry name" value="alpha/beta hydrolase"/>
    <property type="match status" value="1"/>
</dbReference>
<dbReference type="STRING" id="5288.A0A5C5G612"/>
<evidence type="ECO:0000256" key="1">
    <source>
        <dbReference type="SAM" id="MobiDB-lite"/>
    </source>
</evidence>
<dbReference type="PANTHER" id="PTHR43433">
    <property type="entry name" value="HYDROLASE, ALPHA/BETA FOLD FAMILY PROTEIN"/>
    <property type="match status" value="1"/>
</dbReference>
<dbReference type="PANTHER" id="PTHR43433:SF10">
    <property type="entry name" value="AB HYDROLASE-1 DOMAIN-CONTAINING PROTEIN"/>
    <property type="match status" value="1"/>
</dbReference>
<organism evidence="2 3">
    <name type="scientific">Rhodotorula diobovata</name>
    <dbReference type="NCBI Taxonomy" id="5288"/>
    <lineage>
        <taxon>Eukaryota</taxon>
        <taxon>Fungi</taxon>
        <taxon>Dikarya</taxon>
        <taxon>Basidiomycota</taxon>
        <taxon>Pucciniomycotina</taxon>
        <taxon>Microbotryomycetes</taxon>
        <taxon>Sporidiobolales</taxon>
        <taxon>Sporidiobolaceae</taxon>
        <taxon>Rhodotorula</taxon>
    </lineage>
</organism>
<dbReference type="InterPro" id="IPR029058">
    <property type="entry name" value="AB_hydrolase_fold"/>
</dbReference>
<reference evidence="2 3" key="1">
    <citation type="submission" date="2019-03" db="EMBL/GenBank/DDBJ databases">
        <title>Rhodosporidium diobovatum UCD-FST 08-225 genome sequencing, assembly, and annotation.</title>
        <authorList>
            <person name="Fakankun I.U."/>
            <person name="Fristensky B."/>
            <person name="Levin D.B."/>
        </authorList>
    </citation>
    <scope>NUCLEOTIDE SEQUENCE [LARGE SCALE GENOMIC DNA]</scope>
    <source>
        <strain evidence="2 3">UCD-FST 08-225</strain>
    </source>
</reference>
<name>A0A5C5G612_9BASI</name>
<dbReference type="InterPro" id="IPR050471">
    <property type="entry name" value="AB_hydrolase"/>
</dbReference>
<accession>A0A5C5G612</accession>
<comment type="caution">
    <text evidence="2">The sequence shown here is derived from an EMBL/GenBank/DDBJ whole genome shotgun (WGS) entry which is preliminary data.</text>
</comment>
<evidence type="ECO:0000313" key="2">
    <source>
        <dbReference type="EMBL" id="TNY23401.1"/>
    </source>
</evidence>
<feature type="region of interest" description="Disordered" evidence="1">
    <location>
        <begin position="30"/>
        <end position="49"/>
    </location>
</feature>
<protein>
    <recommendedName>
        <fullName evidence="4">AB hydrolase-1 domain-containing protein</fullName>
    </recommendedName>
</protein>
<sequence>MAAEPASLPPAYADPEAYLRREQFHRRTTFTPSYAAASSPSSSSSQPTHTVSYAVAGSLDPAAPTIVWLNGMGGHRIAATSLDGLLLSRGVRLITLDRPSGGLSTPVPLAHRVPASLDALLAVLSAERTTTFSLLSHSNGLLYALHTLSHLPLRNPDLRVLSWHLSSPYVPPWLSGSRALAAARWVPAPLVAQLGTLAGAAQRLAGPVARGVGWGSAAMRDWRASAWVSLGTTAASTGSAAARPAAGPAAAAREGEAGEEEGEEVPERLPPPKQLARFRRLNALRPPHRRLFGGESIPPGLFSRATSLAVNEGLDAMGHEAMLCLRQGGARWATEGEDEGDEAGLYERAFGGLRRTLQQDEGRGRGLEISVWYGEDDALVPRQGREYLRELLVERLGLVDPAKGWHEVEDAGHDDTLGLCCVVEPLLDDVVRVHRAQ</sequence>
<dbReference type="AlphaFoldDB" id="A0A5C5G612"/>
<evidence type="ECO:0008006" key="4">
    <source>
        <dbReference type="Google" id="ProtNLM"/>
    </source>
</evidence>
<evidence type="ECO:0000313" key="3">
    <source>
        <dbReference type="Proteomes" id="UP000311382"/>
    </source>
</evidence>
<proteinExistence type="predicted"/>
<dbReference type="Proteomes" id="UP000311382">
    <property type="component" value="Unassembled WGS sequence"/>
</dbReference>
<feature type="compositionally biased region" description="Low complexity" evidence="1">
    <location>
        <begin position="237"/>
        <end position="252"/>
    </location>
</feature>
<gene>
    <name evidence="2" type="ORF">DMC30DRAFT_389877</name>
</gene>
<dbReference type="OrthoDB" id="294702at2759"/>
<feature type="region of interest" description="Disordered" evidence="1">
    <location>
        <begin position="237"/>
        <end position="269"/>
    </location>
</feature>
<keyword evidence="3" id="KW-1185">Reference proteome</keyword>
<dbReference type="SUPFAM" id="SSF53474">
    <property type="entry name" value="alpha/beta-Hydrolases"/>
    <property type="match status" value="1"/>
</dbReference>